<keyword evidence="2" id="KW-1185">Reference proteome</keyword>
<proteinExistence type="predicted"/>
<name>A0AAP0PEU8_9MAGN</name>
<dbReference type="AlphaFoldDB" id="A0AAP0PEU8"/>
<accession>A0AAP0PEU8</accession>
<evidence type="ECO:0000313" key="1">
    <source>
        <dbReference type="EMBL" id="KAK9140349.1"/>
    </source>
</evidence>
<evidence type="ECO:0000313" key="2">
    <source>
        <dbReference type="Proteomes" id="UP001419268"/>
    </source>
</evidence>
<reference evidence="1 2" key="1">
    <citation type="submission" date="2024-01" db="EMBL/GenBank/DDBJ databases">
        <title>Genome assemblies of Stephania.</title>
        <authorList>
            <person name="Yang L."/>
        </authorList>
    </citation>
    <scope>NUCLEOTIDE SEQUENCE [LARGE SCALE GENOMIC DNA]</scope>
    <source>
        <strain evidence="1">JXDWG</strain>
        <tissue evidence="1">Leaf</tissue>
    </source>
</reference>
<sequence length="143" mass="15856">MWRAGDGLKTRTSFANFWETSTTTSRGITEIYMNKGAVVALDDDDLQTYSLLTRGDWVRQLTVEELDELRGDTFWAGDGLKTSTSCAKFWETSTTASQGITDGCWNEGAAIELDADDMWTYLLLMSGCAWRAGRINDSNVAAN</sequence>
<dbReference type="Proteomes" id="UP001419268">
    <property type="component" value="Unassembled WGS sequence"/>
</dbReference>
<comment type="caution">
    <text evidence="1">The sequence shown here is derived from an EMBL/GenBank/DDBJ whole genome shotgun (WGS) entry which is preliminary data.</text>
</comment>
<dbReference type="EMBL" id="JBBNAG010000004">
    <property type="protein sequence ID" value="KAK9140349.1"/>
    <property type="molecule type" value="Genomic_DNA"/>
</dbReference>
<organism evidence="1 2">
    <name type="scientific">Stephania cephalantha</name>
    <dbReference type="NCBI Taxonomy" id="152367"/>
    <lineage>
        <taxon>Eukaryota</taxon>
        <taxon>Viridiplantae</taxon>
        <taxon>Streptophyta</taxon>
        <taxon>Embryophyta</taxon>
        <taxon>Tracheophyta</taxon>
        <taxon>Spermatophyta</taxon>
        <taxon>Magnoliopsida</taxon>
        <taxon>Ranunculales</taxon>
        <taxon>Menispermaceae</taxon>
        <taxon>Menispermoideae</taxon>
        <taxon>Cissampelideae</taxon>
        <taxon>Stephania</taxon>
    </lineage>
</organism>
<protein>
    <submittedName>
        <fullName evidence="1">Uncharacterized protein</fullName>
    </submittedName>
</protein>
<gene>
    <name evidence="1" type="ORF">Scep_010030</name>
</gene>